<dbReference type="InterPro" id="IPR043502">
    <property type="entry name" value="DNA/RNA_pol_sf"/>
</dbReference>
<reference evidence="2" key="1">
    <citation type="submission" date="2018-11" db="EMBL/GenBank/DDBJ databases">
        <authorList>
            <person name="Grassa J C."/>
        </authorList>
    </citation>
    <scope>NUCLEOTIDE SEQUENCE [LARGE SCALE GENOMIC DNA]</scope>
</reference>
<keyword evidence="3" id="KW-1185">Reference proteome</keyword>
<dbReference type="Pfam" id="PF00078">
    <property type="entry name" value="RVT_1"/>
    <property type="match status" value="1"/>
</dbReference>
<organism evidence="2 3">
    <name type="scientific">Cannabis sativa</name>
    <name type="common">Hemp</name>
    <name type="synonym">Marijuana</name>
    <dbReference type="NCBI Taxonomy" id="3483"/>
    <lineage>
        <taxon>Eukaryota</taxon>
        <taxon>Viridiplantae</taxon>
        <taxon>Streptophyta</taxon>
        <taxon>Embryophyta</taxon>
        <taxon>Tracheophyta</taxon>
        <taxon>Spermatophyta</taxon>
        <taxon>Magnoliopsida</taxon>
        <taxon>eudicotyledons</taxon>
        <taxon>Gunneridae</taxon>
        <taxon>Pentapetalae</taxon>
        <taxon>rosids</taxon>
        <taxon>fabids</taxon>
        <taxon>Rosales</taxon>
        <taxon>Cannabaceae</taxon>
        <taxon>Cannabis</taxon>
    </lineage>
</organism>
<reference evidence="2" key="2">
    <citation type="submission" date="2021-03" db="UniProtKB">
        <authorList>
            <consortium name="EnsemblPlants"/>
        </authorList>
    </citation>
    <scope>IDENTIFICATION</scope>
</reference>
<sequence length="638" mass="71391">MAAIDSDSCDYFVFSKWYWDIVGPRVTVVCLAILNGEQSVKKFNKSHVVLIPKVSKPGFVKEYRPISLCSVMYKIVAKAVALRLKGTLSPLISSFQSAFVPGRAIHDSVMVGFELLHSLFKKNNGVRGFMALKLDMSKAYDRVEWCFLRAIMSRFGFPCRWVDLIMDCVSSAEYAFLVNGRPRGSVVPSRGLRQGCPLSPYLFLFCAEALSMLLQQAETSGDLMGFRCSRSGPRVSHLFFADDSLIFGRANGREAESIRRILQCYERASGQQVNFDKSAITFSPNVQPADRTSVLGILGLGSVATHDKYLGLPTVIGKNKKRTFASICDKVRKHCAGWKLSFFSRAEILINARKVPNYLMSMFRFTAGLSCDKLRSIILQFWWGTKGDKKKIAWVNWDDVCQPKVKGGLGFKDLVLFNQDMVAKQVWRLFQSPDSLPGRVLKHKYFPGTSILEAKDRQGSSHLWSSLIWGLELLRIGMRKVFGDGHSIDAFRDPWIPRPRTFRPITPVPSASVKVHDLIDVGGGWNLQALAQHFFQMDIDAILGIPVGCGVGADRWCWHFSSSGAYTVKSGYVVALDVLGERLTCFELLAMRVGSGGHLCLVTKLVRVETDSSIVNSWITFLILIFQDKPIVEEIILS</sequence>
<dbReference type="PANTHER" id="PTHR33116:SF86">
    <property type="entry name" value="REVERSE TRANSCRIPTASE DOMAIN-CONTAINING PROTEIN"/>
    <property type="match status" value="1"/>
</dbReference>
<dbReference type="Gramene" id="evm.model.01.1536">
    <property type="protein sequence ID" value="cds.evm.model.01.1536"/>
    <property type="gene ID" value="evm.TU.01.1536"/>
</dbReference>
<evidence type="ECO:0000259" key="1">
    <source>
        <dbReference type="PROSITE" id="PS50878"/>
    </source>
</evidence>
<dbReference type="CDD" id="cd01650">
    <property type="entry name" value="RT_nLTR_like"/>
    <property type="match status" value="1"/>
</dbReference>
<dbReference type="InterPro" id="IPR000477">
    <property type="entry name" value="RT_dom"/>
</dbReference>
<dbReference type="OMA" id="GEHINIW"/>
<protein>
    <recommendedName>
        <fullName evidence="1">Reverse transcriptase domain-containing protein</fullName>
    </recommendedName>
</protein>
<feature type="domain" description="Reverse transcriptase" evidence="1">
    <location>
        <begin position="32"/>
        <end position="314"/>
    </location>
</feature>
<dbReference type="SUPFAM" id="SSF56672">
    <property type="entry name" value="DNA/RNA polymerases"/>
    <property type="match status" value="1"/>
</dbReference>
<proteinExistence type="predicted"/>
<dbReference type="EMBL" id="UZAU01000035">
    <property type="status" value="NOT_ANNOTATED_CDS"/>
    <property type="molecule type" value="Genomic_DNA"/>
</dbReference>
<name>A0A803NHI3_CANSA</name>
<dbReference type="EnsemblPlants" id="evm.model.01.1536">
    <property type="protein sequence ID" value="cds.evm.model.01.1536"/>
    <property type="gene ID" value="evm.TU.01.1536"/>
</dbReference>
<accession>A0A803NHI3</accession>
<evidence type="ECO:0000313" key="2">
    <source>
        <dbReference type="EnsemblPlants" id="cds.evm.model.01.1536"/>
    </source>
</evidence>
<evidence type="ECO:0000313" key="3">
    <source>
        <dbReference type="Proteomes" id="UP000596661"/>
    </source>
</evidence>
<dbReference type="PANTHER" id="PTHR33116">
    <property type="entry name" value="REVERSE TRANSCRIPTASE ZINC-BINDING DOMAIN-CONTAINING PROTEIN-RELATED-RELATED"/>
    <property type="match status" value="1"/>
</dbReference>
<dbReference type="PROSITE" id="PS50878">
    <property type="entry name" value="RT_POL"/>
    <property type="match status" value="1"/>
</dbReference>
<dbReference type="Proteomes" id="UP000596661">
    <property type="component" value="Chromosome 1"/>
</dbReference>
<dbReference type="AlphaFoldDB" id="A0A803NHI3"/>